<accession>A0A0C9V626</accession>
<organism evidence="2 3">
    <name type="scientific">Sphaerobolus stellatus (strain SS14)</name>
    <dbReference type="NCBI Taxonomy" id="990650"/>
    <lineage>
        <taxon>Eukaryota</taxon>
        <taxon>Fungi</taxon>
        <taxon>Dikarya</taxon>
        <taxon>Basidiomycota</taxon>
        <taxon>Agaricomycotina</taxon>
        <taxon>Agaricomycetes</taxon>
        <taxon>Phallomycetidae</taxon>
        <taxon>Geastrales</taxon>
        <taxon>Sphaerobolaceae</taxon>
        <taxon>Sphaerobolus</taxon>
    </lineage>
</organism>
<gene>
    <name evidence="2" type="ORF">M422DRAFT_783306</name>
</gene>
<keyword evidence="3" id="KW-1185">Reference proteome</keyword>
<sequence>MYHFDNICGPDGVSMRVYQSRMKKKIKDKKAELIEELYQHWKTPHTFDYLLGDNPSKLELKQAHRRVSAKLNALIGNRGQISKHGPDVFKILFEQVRRPSAKDIWAHEQEAIVGLMVLEEMVNNKWKPSMSRQKTLPIQMKARKKVFNRLPEAEKQIWRAKAAAWEPKPLIQKELFAALPKLLFTFGDTVRKYLKWTIFIWAGGLTDTGKAASIRLSSLFALWVFIIEWYDEDDADTQALLDSKEYQAVDTVFNGVLARKHKLPIEEVQTMLPYCPRIPNSIIPQGVPLLKDMIEYDPATNSVLTDNDTLIKALTLYLQDMYALVPTVDGKKRKGKQLIPPWDRMDQKKGNLGEWIEPGRLPDTPGFRFSAPTRMAEEDCHAFAVHVCSGEHGHFSSERVFCWRNQQKGHVVPSKKMVPAKRKIPSSVAAETAGISFKDVTAIATQPAEGASERPIKKARNIELSEKKVAIDTSQGQKPPPKARAKKAASKGAGIAEDPPKKKITVVHKGAKGPQFDGNGQEWYNDFHKIEVVRFLEASEVEAGVKFSAFLDISEKIEDSSASEEDAKSRVIADEIWDALFESEGPLPYPRHITCLKDWKGFAKEILLRIDAGLESICAHPCDRSLSRLRLGGGIGVFGILRALEFLRRVVRSNGMEEILGVFYHTLREHVCSLLKKARTVFQKEMWRRWTCGSLCEDPNNGTNRLVILWHVFMEAAMQKGMTDEEASILIK</sequence>
<reference evidence="2 3" key="1">
    <citation type="submission" date="2014-06" db="EMBL/GenBank/DDBJ databases">
        <title>Evolutionary Origins and Diversification of the Mycorrhizal Mutualists.</title>
        <authorList>
            <consortium name="DOE Joint Genome Institute"/>
            <consortium name="Mycorrhizal Genomics Consortium"/>
            <person name="Kohler A."/>
            <person name="Kuo A."/>
            <person name="Nagy L.G."/>
            <person name="Floudas D."/>
            <person name="Copeland A."/>
            <person name="Barry K.W."/>
            <person name="Cichocki N."/>
            <person name="Veneault-Fourrey C."/>
            <person name="LaButti K."/>
            <person name="Lindquist E.A."/>
            <person name="Lipzen A."/>
            <person name="Lundell T."/>
            <person name="Morin E."/>
            <person name="Murat C."/>
            <person name="Riley R."/>
            <person name="Ohm R."/>
            <person name="Sun H."/>
            <person name="Tunlid A."/>
            <person name="Henrissat B."/>
            <person name="Grigoriev I.V."/>
            <person name="Hibbett D.S."/>
            <person name="Martin F."/>
        </authorList>
    </citation>
    <scope>NUCLEOTIDE SEQUENCE [LARGE SCALE GENOMIC DNA]</scope>
    <source>
        <strain evidence="2 3">SS14</strain>
    </source>
</reference>
<evidence type="ECO:0000313" key="2">
    <source>
        <dbReference type="EMBL" id="KIJ32910.1"/>
    </source>
</evidence>
<feature type="region of interest" description="Disordered" evidence="1">
    <location>
        <begin position="468"/>
        <end position="502"/>
    </location>
</feature>
<dbReference type="HOGENOM" id="CLU_005522_1_0_1"/>
<evidence type="ECO:0000313" key="3">
    <source>
        <dbReference type="Proteomes" id="UP000054279"/>
    </source>
</evidence>
<dbReference type="Proteomes" id="UP000054279">
    <property type="component" value="Unassembled WGS sequence"/>
</dbReference>
<dbReference type="AlphaFoldDB" id="A0A0C9V626"/>
<protein>
    <submittedName>
        <fullName evidence="2">Uncharacterized protein</fullName>
    </submittedName>
</protein>
<dbReference type="EMBL" id="KN837220">
    <property type="protein sequence ID" value="KIJ32910.1"/>
    <property type="molecule type" value="Genomic_DNA"/>
</dbReference>
<proteinExistence type="predicted"/>
<evidence type="ECO:0000256" key="1">
    <source>
        <dbReference type="SAM" id="MobiDB-lite"/>
    </source>
</evidence>
<name>A0A0C9V626_SPHS4</name>